<evidence type="ECO:0000313" key="5">
    <source>
        <dbReference type="EMBL" id="PWN19843.1"/>
    </source>
</evidence>
<evidence type="ECO:0000313" key="6">
    <source>
        <dbReference type="Proteomes" id="UP000245942"/>
    </source>
</evidence>
<feature type="compositionally biased region" description="Polar residues" evidence="3">
    <location>
        <begin position="649"/>
        <end position="658"/>
    </location>
</feature>
<feature type="compositionally biased region" description="Low complexity" evidence="3">
    <location>
        <begin position="459"/>
        <end position="470"/>
    </location>
</feature>
<dbReference type="PANTHER" id="PTHR11079:SF156">
    <property type="entry name" value="INACTIVE TRNA-SPECIFIC ADENOSINE DEAMINASE-LIKE PROTEIN 3-RELATED"/>
    <property type="match status" value="1"/>
</dbReference>
<feature type="region of interest" description="Disordered" evidence="3">
    <location>
        <begin position="169"/>
        <end position="188"/>
    </location>
</feature>
<dbReference type="CDD" id="cd10540">
    <property type="entry name" value="SET_SpSet7-like"/>
    <property type="match status" value="1"/>
</dbReference>
<dbReference type="InterPro" id="IPR001214">
    <property type="entry name" value="SET_dom"/>
</dbReference>
<dbReference type="InterPro" id="IPR016193">
    <property type="entry name" value="Cytidine_deaminase-like"/>
</dbReference>
<dbReference type="SUPFAM" id="SSF82199">
    <property type="entry name" value="SET domain"/>
    <property type="match status" value="1"/>
</dbReference>
<feature type="compositionally biased region" description="Polar residues" evidence="3">
    <location>
        <begin position="697"/>
        <end position="706"/>
    </location>
</feature>
<gene>
    <name evidence="5" type="ORF">BCV69DRAFT_35809</name>
</gene>
<feature type="region of interest" description="Disordered" evidence="3">
    <location>
        <begin position="1"/>
        <end position="31"/>
    </location>
</feature>
<dbReference type="GO" id="GO:0052717">
    <property type="term" value="F:tRNA-specific adenosine-34 deaminase activity"/>
    <property type="evidence" value="ECO:0007669"/>
    <property type="project" value="TreeGrafter"/>
</dbReference>
<evidence type="ECO:0000259" key="4">
    <source>
        <dbReference type="PROSITE" id="PS50280"/>
    </source>
</evidence>
<dbReference type="GeneID" id="37016951"/>
<dbReference type="RefSeq" id="XP_025347003.1">
    <property type="nucleotide sequence ID" value="XM_025495217.1"/>
</dbReference>
<dbReference type="PANTHER" id="PTHR11079">
    <property type="entry name" value="CYTOSINE DEAMINASE FAMILY MEMBER"/>
    <property type="match status" value="1"/>
</dbReference>
<dbReference type="STRING" id="1684307.A0A316U679"/>
<dbReference type="SUPFAM" id="SSF53927">
    <property type="entry name" value="Cytidine deaminase-like"/>
    <property type="match status" value="1"/>
</dbReference>
<dbReference type="GO" id="GO:0008033">
    <property type="term" value="P:tRNA processing"/>
    <property type="evidence" value="ECO:0007669"/>
    <property type="project" value="UniProtKB-KW"/>
</dbReference>
<feature type="domain" description="SET" evidence="4">
    <location>
        <begin position="58"/>
        <end position="167"/>
    </location>
</feature>
<feature type="compositionally biased region" description="Low complexity" evidence="3">
    <location>
        <begin position="242"/>
        <end position="252"/>
    </location>
</feature>
<dbReference type="Gene3D" id="3.40.140.10">
    <property type="entry name" value="Cytidine Deaminase, domain 2"/>
    <property type="match status" value="1"/>
</dbReference>
<accession>A0A316U679</accession>
<feature type="compositionally biased region" description="Low complexity" evidence="3">
    <location>
        <begin position="707"/>
        <end position="716"/>
    </location>
</feature>
<dbReference type="OrthoDB" id="3180714at2759"/>
<reference evidence="5 6" key="1">
    <citation type="journal article" date="2018" name="Mol. Biol. Evol.">
        <title>Broad Genomic Sampling Reveals a Smut Pathogenic Ancestry of the Fungal Clade Ustilaginomycotina.</title>
        <authorList>
            <person name="Kijpornyongpan T."/>
            <person name="Mondo S.J."/>
            <person name="Barry K."/>
            <person name="Sandor L."/>
            <person name="Lee J."/>
            <person name="Lipzen A."/>
            <person name="Pangilinan J."/>
            <person name="LaButti K."/>
            <person name="Hainaut M."/>
            <person name="Henrissat B."/>
            <person name="Grigoriev I.V."/>
            <person name="Spatafora J.W."/>
            <person name="Aime M.C."/>
        </authorList>
    </citation>
    <scope>NUCLEOTIDE SEQUENCE [LARGE SCALE GENOMIC DNA]</scope>
    <source>
        <strain evidence="5 6">MCA 4718</strain>
    </source>
</reference>
<dbReference type="GO" id="GO:0005634">
    <property type="term" value="C:nucleus"/>
    <property type="evidence" value="ECO:0007669"/>
    <property type="project" value="TreeGrafter"/>
</dbReference>
<dbReference type="AlphaFoldDB" id="A0A316U679"/>
<keyword evidence="1" id="KW-0819">tRNA processing</keyword>
<evidence type="ECO:0000256" key="1">
    <source>
        <dbReference type="ARBA" id="ARBA00022694"/>
    </source>
</evidence>
<dbReference type="Pfam" id="PF00856">
    <property type="entry name" value="SET"/>
    <property type="match status" value="1"/>
</dbReference>
<feature type="region of interest" description="Disordered" evidence="3">
    <location>
        <begin position="201"/>
        <end position="264"/>
    </location>
</feature>
<evidence type="ECO:0000256" key="3">
    <source>
        <dbReference type="SAM" id="MobiDB-lite"/>
    </source>
</evidence>
<organism evidence="5 6">
    <name type="scientific">Pseudomicrostroma glucosiphilum</name>
    <dbReference type="NCBI Taxonomy" id="1684307"/>
    <lineage>
        <taxon>Eukaryota</taxon>
        <taxon>Fungi</taxon>
        <taxon>Dikarya</taxon>
        <taxon>Basidiomycota</taxon>
        <taxon>Ustilaginomycotina</taxon>
        <taxon>Exobasidiomycetes</taxon>
        <taxon>Microstromatales</taxon>
        <taxon>Microstromatales incertae sedis</taxon>
        <taxon>Pseudomicrostroma</taxon>
    </lineage>
</organism>
<feature type="region of interest" description="Disordered" evidence="3">
    <location>
        <begin position="691"/>
        <end position="716"/>
    </location>
</feature>
<dbReference type="SMART" id="SM00317">
    <property type="entry name" value="SET"/>
    <property type="match status" value="1"/>
</dbReference>
<protein>
    <recommendedName>
        <fullName evidence="4">SET domain-containing protein</fullName>
    </recommendedName>
</protein>
<name>A0A316U679_9BASI</name>
<dbReference type="EMBL" id="KZ819330">
    <property type="protein sequence ID" value="PWN19843.1"/>
    <property type="molecule type" value="Genomic_DNA"/>
</dbReference>
<dbReference type="Proteomes" id="UP000245942">
    <property type="component" value="Unassembled WGS sequence"/>
</dbReference>
<evidence type="ECO:0000256" key="2">
    <source>
        <dbReference type="ARBA" id="ARBA00038160"/>
    </source>
</evidence>
<feature type="compositionally biased region" description="Polar residues" evidence="3">
    <location>
        <begin position="294"/>
        <end position="306"/>
    </location>
</feature>
<dbReference type="GO" id="GO:0005737">
    <property type="term" value="C:cytoplasm"/>
    <property type="evidence" value="ECO:0007669"/>
    <property type="project" value="TreeGrafter"/>
</dbReference>
<dbReference type="Gene3D" id="2.170.270.10">
    <property type="entry name" value="SET domain"/>
    <property type="match status" value="1"/>
</dbReference>
<feature type="region of interest" description="Disordered" evidence="3">
    <location>
        <begin position="287"/>
        <end position="306"/>
    </location>
</feature>
<feature type="region of interest" description="Disordered" evidence="3">
    <location>
        <begin position="459"/>
        <end position="484"/>
    </location>
</feature>
<sequence>MDCSYASSSAHTLDDDIAVGSRQPNPSGESVTRAIEEEKQTSPAAQYYPPSTPHLNPNNLLILSHQSRGRGVYASRPLPAGTVVEISPVLIFGKDEWEQHGSRTILDCYTFKWGRMGEMALALGLGSLFNHSASPSVAFKLDRPSHSIRYTLVRDVVAGEELCISYGPWGQQYEEGSSNPDSGDVSDYDDRKERELADFLKIGEERSDSEGETSSQRPGVQRKVVRRTRTRYINGNSATKPSNSNTGSGSDSGLERTSRSSDGGEALRAAVGSHLSDDHTRSALNKAMDRRESNGPSSISQTSVVTVNGTSAASSSAPVWRLSSLPDPMTVPLQMLSCYALLIPPRSSSEIMKFLRKHSLFLGRGKVPGSEEDAIRHAKTLMKHPDDNGNLRSLLCPAAHVDEAALKQLLKEDGLMDAEERETKLLRVDVASTPAPIKTRATEWSASWPVALRSMANSSNSAAVPSPGTPSQGGGTSTPSAIHASTRPGFIDRKIDAAFWSEKRVHWVIRKLARCVVLAQDAKDRGEIPVGVHVCPSILSTAIASNGGTGVPAAPSSTAASEYVNHSGTDAVTLVPPPSSSEVQGSGSVTLAAPWYGGWDSDGIPLPGGEAIEVDAFDTRKSQRNPIKHAVGNAIQGVAELRAYKRGAASTSAEQQPSVIRGRPMGSEPSSDHSAEQSISPVARLASNGDAHADATMASSPHTALTSLSPSPARPASPSLPLLLNGQDYLLTSLTLFTTHEPCVYCCMSLVHSRVRTLIFLESSSGSGGCCGSQLPDGKRCNDGLDEGGEGGPYALQEQRGLNHRFEVWKWRGGRQRIEEEVARLRGERQQEEDLANLLDLKRWGNIDP</sequence>
<dbReference type="InterPro" id="IPR046341">
    <property type="entry name" value="SET_dom_sf"/>
</dbReference>
<feature type="region of interest" description="Disordered" evidence="3">
    <location>
        <begin position="646"/>
        <end position="679"/>
    </location>
</feature>
<keyword evidence="6" id="KW-1185">Reference proteome</keyword>
<feature type="compositionally biased region" description="Polar residues" evidence="3">
    <location>
        <begin position="1"/>
        <end position="11"/>
    </location>
</feature>
<comment type="similarity">
    <text evidence="2">Belongs to the cytidine and deoxycytidylate deaminase family. ADAT3 subfamily.</text>
</comment>
<proteinExistence type="inferred from homology"/>
<dbReference type="PROSITE" id="PS50280">
    <property type="entry name" value="SET"/>
    <property type="match status" value="1"/>
</dbReference>